<sequence length="79" mass="9642">MREVKEARLNKRKKKMEKKIEIQKETEQRCPKCKSSDLDFQAYEFIDEQIKQIAICNKCNFGFTYWADKPLYWEVFGRL</sequence>
<organism evidence="1">
    <name type="scientific">marine sediment metagenome</name>
    <dbReference type="NCBI Taxonomy" id="412755"/>
    <lineage>
        <taxon>unclassified sequences</taxon>
        <taxon>metagenomes</taxon>
        <taxon>ecological metagenomes</taxon>
    </lineage>
</organism>
<dbReference type="EMBL" id="BART01006324">
    <property type="protein sequence ID" value="GAG61493.1"/>
    <property type="molecule type" value="Genomic_DNA"/>
</dbReference>
<dbReference type="SUPFAM" id="SSF57783">
    <property type="entry name" value="Zinc beta-ribbon"/>
    <property type="match status" value="1"/>
</dbReference>
<evidence type="ECO:0000313" key="1">
    <source>
        <dbReference type="EMBL" id="GAG61493.1"/>
    </source>
</evidence>
<reference evidence="1" key="1">
    <citation type="journal article" date="2014" name="Front. Microbiol.">
        <title>High frequency of phylogenetically diverse reductive dehalogenase-homologous genes in deep subseafloor sedimentary metagenomes.</title>
        <authorList>
            <person name="Kawai M."/>
            <person name="Futagami T."/>
            <person name="Toyoda A."/>
            <person name="Takaki Y."/>
            <person name="Nishi S."/>
            <person name="Hori S."/>
            <person name="Arai W."/>
            <person name="Tsubouchi T."/>
            <person name="Morono Y."/>
            <person name="Uchiyama I."/>
            <person name="Ito T."/>
            <person name="Fujiyama A."/>
            <person name="Inagaki F."/>
            <person name="Takami H."/>
        </authorList>
    </citation>
    <scope>NUCLEOTIDE SEQUENCE</scope>
    <source>
        <strain evidence="1">Expedition CK06-06</strain>
    </source>
</reference>
<protein>
    <submittedName>
        <fullName evidence="1">Uncharacterized protein</fullName>
    </submittedName>
</protein>
<proteinExistence type="predicted"/>
<accession>X0ZM88</accession>
<comment type="caution">
    <text evidence="1">The sequence shown here is derived from an EMBL/GenBank/DDBJ whole genome shotgun (WGS) entry which is preliminary data.</text>
</comment>
<gene>
    <name evidence="1" type="ORF">S01H4_14424</name>
</gene>
<dbReference type="AlphaFoldDB" id="X0ZM88"/>
<name>X0ZM88_9ZZZZ</name>